<evidence type="ECO:0000256" key="14">
    <source>
        <dbReference type="SAM" id="MobiDB-lite"/>
    </source>
</evidence>
<dbReference type="SUPFAM" id="SSF63380">
    <property type="entry name" value="Riboflavin synthase domain-like"/>
    <property type="match status" value="1"/>
</dbReference>
<evidence type="ECO:0000256" key="8">
    <source>
        <dbReference type="ARBA" id="ARBA00022989"/>
    </source>
</evidence>
<feature type="transmembrane region" description="Helical" evidence="15">
    <location>
        <begin position="279"/>
        <end position="305"/>
    </location>
</feature>
<feature type="compositionally biased region" description="Low complexity" evidence="14">
    <location>
        <begin position="697"/>
        <end position="713"/>
    </location>
</feature>
<evidence type="ECO:0000256" key="5">
    <source>
        <dbReference type="ARBA" id="ARBA00022475"/>
    </source>
</evidence>
<evidence type="ECO:0000256" key="2">
    <source>
        <dbReference type="ARBA" id="ARBA00006278"/>
    </source>
</evidence>
<dbReference type="Pfam" id="PF08030">
    <property type="entry name" value="NAD_binding_6"/>
    <property type="match status" value="1"/>
</dbReference>
<evidence type="ECO:0000256" key="6">
    <source>
        <dbReference type="ARBA" id="ARBA00022692"/>
    </source>
</evidence>
<evidence type="ECO:0000313" key="18">
    <source>
        <dbReference type="Proteomes" id="UP001355207"/>
    </source>
</evidence>
<protein>
    <recommendedName>
        <fullName evidence="3">ferric-chelate reductase (NADPH)</fullName>
        <ecNumber evidence="3">1.16.1.9</ecNumber>
    </recommendedName>
</protein>
<dbReference type="GeneID" id="91096081"/>
<keyword evidence="12" id="KW-0325">Glycoprotein</keyword>
<comment type="subcellular location">
    <subcellularLocation>
        <location evidence="1">Cell membrane</location>
        <topology evidence="1">Multi-pass membrane protein</topology>
    </subcellularLocation>
</comment>
<keyword evidence="7" id="KW-0249">Electron transport</keyword>
<organism evidence="17 18">
    <name type="scientific">Kwoniella dendrophila CBS 6074</name>
    <dbReference type="NCBI Taxonomy" id="1295534"/>
    <lineage>
        <taxon>Eukaryota</taxon>
        <taxon>Fungi</taxon>
        <taxon>Dikarya</taxon>
        <taxon>Basidiomycota</taxon>
        <taxon>Agaricomycotina</taxon>
        <taxon>Tremellomycetes</taxon>
        <taxon>Tremellales</taxon>
        <taxon>Cryptococcaceae</taxon>
        <taxon>Kwoniella</taxon>
    </lineage>
</organism>
<evidence type="ECO:0000256" key="15">
    <source>
        <dbReference type="SAM" id="Phobius"/>
    </source>
</evidence>
<evidence type="ECO:0000313" key="17">
    <source>
        <dbReference type="EMBL" id="WWC90475.1"/>
    </source>
</evidence>
<feature type="transmembrane region" description="Helical" evidence="15">
    <location>
        <begin position="380"/>
        <end position="397"/>
    </location>
</feature>
<dbReference type="GO" id="GO:0015677">
    <property type="term" value="P:copper ion import"/>
    <property type="evidence" value="ECO:0007669"/>
    <property type="project" value="TreeGrafter"/>
</dbReference>
<keyword evidence="6 15" id="KW-0812">Transmembrane</keyword>
<evidence type="ECO:0000256" key="13">
    <source>
        <dbReference type="ARBA" id="ARBA00048483"/>
    </source>
</evidence>
<feature type="region of interest" description="Disordered" evidence="14">
    <location>
        <begin position="694"/>
        <end position="723"/>
    </location>
</feature>
<dbReference type="Pfam" id="PF08022">
    <property type="entry name" value="FAD_binding_8"/>
    <property type="match status" value="1"/>
</dbReference>
<evidence type="ECO:0000256" key="7">
    <source>
        <dbReference type="ARBA" id="ARBA00022982"/>
    </source>
</evidence>
<dbReference type="SFLD" id="SFLDG01168">
    <property type="entry name" value="Ferric_reductase_subgroup_(FRE"/>
    <property type="match status" value="1"/>
</dbReference>
<evidence type="ECO:0000256" key="10">
    <source>
        <dbReference type="ARBA" id="ARBA00023065"/>
    </source>
</evidence>
<dbReference type="CDD" id="cd06186">
    <property type="entry name" value="NOX_Duox_like_FAD_NADP"/>
    <property type="match status" value="1"/>
</dbReference>
<evidence type="ECO:0000256" key="12">
    <source>
        <dbReference type="ARBA" id="ARBA00023180"/>
    </source>
</evidence>
<keyword evidence="9" id="KW-0560">Oxidoreductase</keyword>
<feature type="domain" description="FAD-binding FR-type" evidence="16">
    <location>
        <begin position="405"/>
        <end position="536"/>
    </location>
</feature>
<keyword evidence="11 15" id="KW-0472">Membrane</keyword>
<dbReference type="GO" id="GO:0006879">
    <property type="term" value="P:intracellular iron ion homeostasis"/>
    <property type="evidence" value="ECO:0007669"/>
    <property type="project" value="TreeGrafter"/>
</dbReference>
<dbReference type="GO" id="GO:0052851">
    <property type="term" value="F:ferric-chelate reductase (NADPH) activity"/>
    <property type="evidence" value="ECO:0007669"/>
    <property type="project" value="UniProtKB-EC"/>
</dbReference>
<dbReference type="EMBL" id="CP144104">
    <property type="protein sequence ID" value="WWC90475.1"/>
    <property type="molecule type" value="Genomic_DNA"/>
</dbReference>
<dbReference type="PROSITE" id="PS51384">
    <property type="entry name" value="FAD_FR"/>
    <property type="match status" value="1"/>
</dbReference>
<gene>
    <name evidence="17" type="ORF">L201_005411</name>
</gene>
<dbReference type="InterPro" id="IPR017927">
    <property type="entry name" value="FAD-bd_FR_type"/>
</dbReference>
<dbReference type="SFLD" id="SFLDS00052">
    <property type="entry name" value="Ferric_Reductase_Domain"/>
    <property type="match status" value="1"/>
</dbReference>
<keyword evidence="18" id="KW-1185">Reference proteome</keyword>
<feature type="transmembrane region" description="Helical" evidence="15">
    <location>
        <begin position="237"/>
        <end position="259"/>
    </location>
</feature>
<evidence type="ECO:0000256" key="9">
    <source>
        <dbReference type="ARBA" id="ARBA00023002"/>
    </source>
</evidence>
<evidence type="ECO:0000259" key="16">
    <source>
        <dbReference type="PROSITE" id="PS51384"/>
    </source>
</evidence>
<dbReference type="PANTHER" id="PTHR32361">
    <property type="entry name" value="FERRIC/CUPRIC REDUCTASE TRANSMEMBRANE COMPONENT"/>
    <property type="match status" value="1"/>
</dbReference>
<accession>A0AAX4JYK8</accession>
<dbReference type="InterPro" id="IPR013121">
    <property type="entry name" value="Fe_red_NAD-bd_6"/>
</dbReference>
<dbReference type="InterPro" id="IPR039261">
    <property type="entry name" value="FNR_nucleotide-bd"/>
</dbReference>
<name>A0AAX4JYK8_9TREE</name>
<dbReference type="PANTHER" id="PTHR32361:SF9">
    <property type="entry name" value="FERRIC REDUCTASE TRANSMEMBRANE COMPONENT 3-RELATED"/>
    <property type="match status" value="1"/>
</dbReference>
<keyword evidence="10" id="KW-0406">Ion transport</keyword>
<keyword evidence="4" id="KW-0813">Transport</keyword>
<dbReference type="GO" id="GO:0005886">
    <property type="term" value="C:plasma membrane"/>
    <property type="evidence" value="ECO:0007669"/>
    <property type="project" value="UniProtKB-SubCell"/>
</dbReference>
<dbReference type="InterPro" id="IPR051410">
    <property type="entry name" value="Ferric/Cupric_Reductase"/>
</dbReference>
<reference evidence="17 18" key="1">
    <citation type="submission" date="2024-01" db="EMBL/GenBank/DDBJ databases">
        <title>Comparative genomics of Cryptococcus and Kwoniella reveals pathogenesis evolution and contrasting modes of karyotype evolution via chromosome fusion or intercentromeric recombination.</title>
        <authorList>
            <person name="Coelho M.A."/>
            <person name="David-Palma M."/>
            <person name="Shea T."/>
            <person name="Bowers K."/>
            <person name="McGinley-Smith S."/>
            <person name="Mohammad A.W."/>
            <person name="Gnirke A."/>
            <person name="Yurkov A.M."/>
            <person name="Nowrousian M."/>
            <person name="Sun S."/>
            <person name="Cuomo C.A."/>
            <person name="Heitman J."/>
        </authorList>
    </citation>
    <scope>NUCLEOTIDE SEQUENCE [LARGE SCALE GENOMIC DNA]</scope>
    <source>
        <strain evidence="17 18">CBS 6074</strain>
    </source>
</reference>
<evidence type="ECO:0000256" key="3">
    <source>
        <dbReference type="ARBA" id="ARBA00012668"/>
    </source>
</evidence>
<dbReference type="Gene3D" id="3.40.50.80">
    <property type="entry name" value="Nucleotide-binding domain of ferredoxin-NADP reductase (FNR) module"/>
    <property type="match status" value="1"/>
</dbReference>
<dbReference type="SUPFAM" id="SSF52343">
    <property type="entry name" value="Ferredoxin reductase-like, C-terminal NADP-linked domain"/>
    <property type="match status" value="1"/>
</dbReference>
<dbReference type="GO" id="GO:0006826">
    <property type="term" value="P:iron ion transport"/>
    <property type="evidence" value="ECO:0007669"/>
    <property type="project" value="TreeGrafter"/>
</dbReference>
<dbReference type="RefSeq" id="XP_066077238.1">
    <property type="nucleotide sequence ID" value="XM_066221141.1"/>
</dbReference>
<dbReference type="InterPro" id="IPR013130">
    <property type="entry name" value="Fe3_Rdtase_TM_dom"/>
</dbReference>
<dbReference type="InterPro" id="IPR017938">
    <property type="entry name" value="Riboflavin_synthase-like_b-brl"/>
</dbReference>
<comment type="similarity">
    <text evidence="2">Belongs to the ferric reductase (FRE) family.</text>
</comment>
<evidence type="ECO:0000256" key="4">
    <source>
        <dbReference type="ARBA" id="ARBA00022448"/>
    </source>
</evidence>
<keyword evidence="8 15" id="KW-1133">Transmembrane helix</keyword>
<dbReference type="Proteomes" id="UP001355207">
    <property type="component" value="Chromosome 7"/>
</dbReference>
<feature type="transmembrane region" description="Helical" evidence="15">
    <location>
        <begin position="317"/>
        <end position="335"/>
    </location>
</feature>
<feature type="transmembrane region" description="Helical" evidence="15">
    <location>
        <begin position="351"/>
        <end position="373"/>
    </location>
</feature>
<dbReference type="AlphaFoldDB" id="A0AAX4JYK8"/>
<feature type="transmembrane region" description="Helical" evidence="15">
    <location>
        <begin position="66"/>
        <end position="87"/>
    </location>
</feature>
<evidence type="ECO:0000256" key="11">
    <source>
        <dbReference type="ARBA" id="ARBA00023136"/>
    </source>
</evidence>
<dbReference type="Pfam" id="PF01794">
    <property type="entry name" value="Ferric_reduct"/>
    <property type="match status" value="1"/>
</dbReference>
<comment type="catalytic activity">
    <reaction evidence="13">
        <text>2 a Fe(II)-siderophore + NADP(+) + H(+) = 2 a Fe(III)-siderophore + NADPH</text>
        <dbReference type="Rhea" id="RHEA:28795"/>
        <dbReference type="Rhea" id="RHEA-COMP:11342"/>
        <dbReference type="Rhea" id="RHEA-COMP:11344"/>
        <dbReference type="ChEBI" id="CHEBI:15378"/>
        <dbReference type="ChEBI" id="CHEBI:29033"/>
        <dbReference type="ChEBI" id="CHEBI:29034"/>
        <dbReference type="ChEBI" id="CHEBI:57783"/>
        <dbReference type="ChEBI" id="CHEBI:58349"/>
        <dbReference type="EC" id="1.16.1.9"/>
    </reaction>
</comment>
<proteinExistence type="inferred from homology"/>
<keyword evidence="5" id="KW-1003">Cell membrane</keyword>
<dbReference type="InterPro" id="IPR013112">
    <property type="entry name" value="FAD-bd_8"/>
</dbReference>
<evidence type="ECO:0000256" key="1">
    <source>
        <dbReference type="ARBA" id="ARBA00004651"/>
    </source>
</evidence>
<sequence length="799" mass="87841">MPLMGDASLASVLYGASITYGTITAATQTVSAVIPVSTEKHVNKTEIVQQQKNDQMGMDSTMPRNLYLAFAGLLVLCMIISHPRFLARLFASLPTKKNQNTSVKVKVLPYSKESLESVNQLQETKREVSGGDLSQGWFLKRGEIENRIQIDSPLTTAGLSDTCSKKDPFASQFEEKLRNVQPIITKYQQQQQSENQVPVYYPPPHIIPLLEYLPFSSKFLLFTPFSKLPAKLHLKSYLTLPQIYLIGGYLILNCFALIWKSDLTPSSKDKGYGSDWMRSGLVATAQIPLTIALGVRGNIIGLCVGKGYERLKVYHKIVGRIVFLASTIHGAAYMYKWSVAGTFSAYAAKPFAMWGLLAYFALVLIVITSLPWVRKAWHGVFEICHFVGIVGLLVGLALHVPVAIPFCVAGMVIYLISIFCSVTKTRIAHAELQALPGAGMTIVTLPGLRTGWRAGQHVRIRIPALGFRKAFESHPFTIASAPNGDGLVLMCKRAGDWTNKLHELALRSTEFQDRGEGGSNQATVIVEGPYGGLGNTLAPSFSSVVLIAGGSGITQALSLGQDLVHRAPSGVVRARTIDFIWMVRNEEMAKPLMPTLIELVNEAKQWEIQCIEGRRKGLKKPNPTALRVKIFVTRCPASSPLTLLSSLENDEKDDDWKIEENKFIIQTDKHNSIRGLKRQPSAAEKEKLAYLLSRNPSSASTASTSTSTSSDSSSPKHNIPLSTISVNPVRPNFNIFLSSLADETISRYGRMMVNPSGILVTACGPESLTDATRQAVRNMEDYKKRGCGGIEFEDEHFGF</sequence>
<dbReference type="EC" id="1.16.1.9" evidence="3"/>